<dbReference type="SUPFAM" id="SSF49472">
    <property type="entry name" value="Transthyretin (synonym: prealbumin)"/>
    <property type="match status" value="1"/>
</dbReference>
<feature type="domain" description="Transthyretin/hydroxyisourate hydrolase" evidence="11">
    <location>
        <begin position="4"/>
        <end position="110"/>
    </location>
</feature>
<reference evidence="12" key="1">
    <citation type="submission" date="2023-08" db="EMBL/GenBank/DDBJ databases">
        <title>WGS of pathogenic bacterial species, Los Angeles County Public Health Laboratories.</title>
        <authorList>
            <person name="Garrigues J.M."/>
            <person name="Green N.M."/>
        </authorList>
    </citation>
    <scope>NUCLEOTIDE SEQUENCE</scope>
    <source>
        <strain evidence="12">LACPHL-BACT-2023-00068</strain>
    </source>
</reference>
<evidence type="ECO:0000256" key="7">
    <source>
        <dbReference type="ARBA" id="ARBA00022631"/>
    </source>
</evidence>
<dbReference type="EMBL" id="JAVDNV010000042">
    <property type="protein sequence ID" value="MDQ2312708.1"/>
    <property type="molecule type" value="Genomic_DNA"/>
</dbReference>
<comment type="function">
    <text evidence="2">Catalyzes the hydrolysis of 5-hydroxyisourate (HIU) to 2-oxo-4-hydroxy-4-carboxy-5-ureidoimidazoline (OHCU).</text>
</comment>
<evidence type="ECO:0000313" key="13">
    <source>
        <dbReference type="Proteomes" id="UP001236270"/>
    </source>
</evidence>
<organism evidence="12 13">
    <name type="scientific">Pluralibacter gergoviae</name>
    <name type="common">Enterobacter gergoviae</name>
    <dbReference type="NCBI Taxonomy" id="61647"/>
    <lineage>
        <taxon>Bacteria</taxon>
        <taxon>Pseudomonadati</taxon>
        <taxon>Pseudomonadota</taxon>
        <taxon>Gammaproteobacteria</taxon>
        <taxon>Enterobacterales</taxon>
        <taxon>Enterobacteriaceae</taxon>
        <taxon>Pluralibacter</taxon>
    </lineage>
</organism>
<evidence type="ECO:0000256" key="4">
    <source>
        <dbReference type="ARBA" id="ARBA00011881"/>
    </source>
</evidence>
<name>A0AAW8HY93_PLUGE</name>
<evidence type="ECO:0000256" key="8">
    <source>
        <dbReference type="ARBA" id="ARBA00022801"/>
    </source>
</evidence>
<dbReference type="EC" id="3.5.2.17" evidence="5 10"/>
<evidence type="ECO:0000259" key="11">
    <source>
        <dbReference type="Pfam" id="PF00576"/>
    </source>
</evidence>
<dbReference type="GO" id="GO:0033971">
    <property type="term" value="F:hydroxyisourate hydrolase activity"/>
    <property type="evidence" value="ECO:0007669"/>
    <property type="project" value="UniProtKB-EC"/>
</dbReference>
<feature type="binding site" evidence="9">
    <location>
        <position position="7"/>
    </location>
    <ligand>
        <name>substrate</name>
    </ligand>
</feature>
<feature type="binding site" evidence="9">
    <location>
        <position position="45"/>
    </location>
    <ligand>
        <name>substrate</name>
    </ligand>
</feature>
<accession>A0AAW8HY93</accession>
<feature type="binding site" evidence="9">
    <location>
        <position position="108"/>
    </location>
    <ligand>
        <name>substrate</name>
    </ligand>
</feature>
<dbReference type="InterPro" id="IPR014306">
    <property type="entry name" value="Hydroxyisourate_hydrolase"/>
</dbReference>
<keyword evidence="8 10" id="KW-0378">Hydrolase</keyword>
<comment type="subunit">
    <text evidence="4 10">Homotetramer.</text>
</comment>
<dbReference type="InterPro" id="IPR023416">
    <property type="entry name" value="Transthyretin/HIU_hydrolase_d"/>
</dbReference>
<comment type="catalytic activity">
    <reaction evidence="1 10">
        <text>5-hydroxyisourate + H2O = 5-hydroxy-2-oxo-4-ureido-2,5-dihydro-1H-imidazole-5-carboxylate + H(+)</text>
        <dbReference type="Rhea" id="RHEA:23736"/>
        <dbReference type="ChEBI" id="CHEBI:15377"/>
        <dbReference type="ChEBI" id="CHEBI:15378"/>
        <dbReference type="ChEBI" id="CHEBI:18072"/>
        <dbReference type="ChEBI" id="CHEBI:58639"/>
        <dbReference type="EC" id="3.5.2.17"/>
    </reaction>
</comment>
<dbReference type="RefSeq" id="WP_043085836.1">
    <property type="nucleotide sequence ID" value="NZ_CACVCI010000001.1"/>
</dbReference>
<evidence type="ECO:0000256" key="6">
    <source>
        <dbReference type="ARBA" id="ARBA00017539"/>
    </source>
</evidence>
<comment type="similarity">
    <text evidence="3 10">Belongs to the transthyretin family. 5-hydroxyisourate hydrolase subfamily.</text>
</comment>
<dbReference type="PRINTS" id="PR00189">
    <property type="entry name" value="TRNSTHYRETIN"/>
</dbReference>
<dbReference type="Gene3D" id="2.60.40.180">
    <property type="entry name" value="Transthyretin/hydroxyisourate hydrolase domain"/>
    <property type="match status" value="1"/>
</dbReference>
<dbReference type="AlphaFoldDB" id="A0AAW8HY93"/>
<dbReference type="InterPro" id="IPR036817">
    <property type="entry name" value="Transthyretin/HIU_hydrolase_sf"/>
</dbReference>
<dbReference type="Pfam" id="PF00576">
    <property type="entry name" value="Transthyretin"/>
    <property type="match status" value="1"/>
</dbReference>
<dbReference type="KEGG" id="pge:LG71_23935"/>
<dbReference type="InterPro" id="IPR000895">
    <property type="entry name" value="Transthyretin/HIU_hydrolase"/>
</dbReference>
<evidence type="ECO:0000256" key="9">
    <source>
        <dbReference type="PIRSR" id="PIRSR600895-51"/>
    </source>
</evidence>
<comment type="caution">
    <text evidence="12">The sequence shown here is derived from an EMBL/GenBank/DDBJ whole genome shotgun (WGS) entry which is preliminary data.</text>
</comment>
<evidence type="ECO:0000256" key="5">
    <source>
        <dbReference type="ARBA" id="ARBA00012609"/>
    </source>
</evidence>
<sequence>MSDISTHILDTALGKPAGGVALRLEQQSADGWRLLSEHQTNADGRVPALYDAPLPPGRYRLTAEIGAWFAATGRETLYPLAQIDFALPASGSHYHLPFLIAPWGWSTYRGS</sequence>
<evidence type="ECO:0000256" key="3">
    <source>
        <dbReference type="ARBA" id="ARBA00009850"/>
    </source>
</evidence>
<dbReference type="CDD" id="cd05822">
    <property type="entry name" value="TLP_HIUase"/>
    <property type="match status" value="1"/>
</dbReference>
<evidence type="ECO:0000256" key="10">
    <source>
        <dbReference type="RuleBase" id="RU361270"/>
    </source>
</evidence>
<keyword evidence="7 10" id="KW-0659">Purine metabolism</keyword>
<evidence type="ECO:0000256" key="2">
    <source>
        <dbReference type="ARBA" id="ARBA00002704"/>
    </source>
</evidence>
<protein>
    <recommendedName>
        <fullName evidence="6 10">5-hydroxyisourate hydrolase</fullName>
        <shortName evidence="10">HIU hydrolase</shortName>
        <shortName evidence="10">HIUHase</shortName>
        <ecNumber evidence="5 10">3.5.2.17</ecNumber>
    </recommendedName>
</protein>
<evidence type="ECO:0000256" key="1">
    <source>
        <dbReference type="ARBA" id="ARBA00001043"/>
    </source>
</evidence>
<dbReference type="GO" id="GO:0006144">
    <property type="term" value="P:purine nucleobase metabolic process"/>
    <property type="evidence" value="ECO:0007669"/>
    <property type="project" value="UniProtKB-KW"/>
</dbReference>
<dbReference type="GeneID" id="61383596"/>
<evidence type="ECO:0000313" key="12">
    <source>
        <dbReference type="EMBL" id="MDQ2312708.1"/>
    </source>
</evidence>
<proteinExistence type="inferred from homology"/>
<dbReference type="PANTHER" id="PTHR10395:SF7">
    <property type="entry name" value="5-HYDROXYISOURATE HYDROLASE"/>
    <property type="match status" value="1"/>
</dbReference>
<dbReference type="Proteomes" id="UP001236270">
    <property type="component" value="Unassembled WGS sequence"/>
</dbReference>
<dbReference type="NCBIfam" id="TIGR02962">
    <property type="entry name" value="hdxy_isourate"/>
    <property type="match status" value="1"/>
</dbReference>
<dbReference type="PANTHER" id="PTHR10395">
    <property type="entry name" value="URICASE AND TRANSTHYRETIN-RELATED"/>
    <property type="match status" value="1"/>
</dbReference>
<gene>
    <name evidence="12" type="primary">uraH</name>
    <name evidence="12" type="ORF">RBJ30_27080</name>
</gene>